<name>M0EES5_9EURY</name>
<comment type="caution">
    <text evidence="1">The sequence shown here is derived from an EMBL/GenBank/DDBJ whole genome shotgun (WGS) entry which is preliminary data.</text>
</comment>
<evidence type="ECO:0000313" key="2">
    <source>
        <dbReference type="Proteomes" id="UP000011509"/>
    </source>
</evidence>
<accession>M0EES5</accession>
<dbReference type="AlphaFoldDB" id="M0EES5"/>
<organism evidence="1 2">
    <name type="scientific">Halorubrum coriense DSM 10284</name>
    <dbReference type="NCBI Taxonomy" id="1227466"/>
    <lineage>
        <taxon>Archaea</taxon>
        <taxon>Methanobacteriati</taxon>
        <taxon>Methanobacteriota</taxon>
        <taxon>Stenosarchaea group</taxon>
        <taxon>Halobacteria</taxon>
        <taxon>Halobacteriales</taxon>
        <taxon>Haloferacaceae</taxon>
        <taxon>Halorubrum</taxon>
    </lineage>
</organism>
<proteinExistence type="predicted"/>
<evidence type="ECO:0000313" key="1">
    <source>
        <dbReference type="EMBL" id="ELZ44919.1"/>
    </source>
</evidence>
<protein>
    <submittedName>
        <fullName evidence="1">Uncharacterized protein</fullName>
    </submittedName>
</protein>
<sequence>MCLRYYISDGGCFIVRWNANENPEFVALIYGDCRCPLAMSMCLETCLVVNAAGTVRCDNHAGVGPGATSYPEVVFEVLLRNPLGGRLEDIDTEIASRTNNSRCPLKSISHHHV</sequence>
<dbReference type="Proteomes" id="UP000011509">
    <property type="component" value="Unassembled WGS sequence"/>
</dbReference>
<reference evidence="1 2" key="1">
    <citation type="journal article" date="2014" name="PLoS Genet.">
        <title>Phylogenetically driven sequencing of extremely halophilic archaea reveals strategies for static and dynamic osmo-response.</title>
        <authorList>
            <person name="Becker E.A."/>
            <person name="Seitzer P.M."/>
            <person name="Tritt A."/>
            <person name="Larsen D."/>
            <person name="Krusor M."/>
            <person name="Yao A.I."/>
            <person name="Wu D."/>
            <person name="Madern D."/>
            <person name="Eisen J.A."/>
            <person name="Darling A.E."/>
            <person name="Facciotti M.T."/>
        </authorList>
    </citation>
    <scope>NUCLEOTIDE SEQUENCE [LARGE SCALE GENOMIC DNA]</scope>
    <source>
        <strain evidence="1 2">DSM 10284</strain>
    </source>
</reference>
<dbReference type="EMBL" id="AOJL01000055">
    <property type="protein sequence ID" value="ELZ44919.1"/>
    <property type="molecule type" value="Genomic_DNA"/>
</dbReference>
<gene>
    <name evidence="1" type="ORF">C464_12945</name>
</gene>
<keyword evidence="2" id="KW-1185">Reference proteome</keyword>